<accession>A0ABQ9QFK1</accession>
<reference evidence="1" key="1">
    <citation type="submission" date="2023-04" db="EMBL/GenBank/DDBJ databases">
        <title>Colletotrichum limetticola genome sequence.</title>
        <authorList>
            <person name="Baroncelli R."/>
        </authorList>
    </citation>
    <scope>NUCLEOTIDE SEQUENCE</scope>
    <source>
        <strain evidence="1">KLA-Anderson</strain>
    </source>
</reference>
<organism evidence="1 2">
    <name type="scientific">Colletotrichum limetticola</name>
    <dbReference type="NCBI Taxonomy" id="1209924"/>
    <lineage>
        <taxon>Eukaryota</taxon>
        <taxon>Fungi</taxon>
        <taxon>Dikarya</taxon>
        <taxon>Ascomycota</taxon>
        <taxon>Pezizomycotina</taxon>
        <taxon>Sordariomycetes</taxon>
        <taxon>Hypocreomycetidae</taxon>
        <taxon>Glomerellales</taxon>
        <taxon>Glomerellaceae</taxon>
        <taxon>Colletotrichum</taxon>
        <taxon>Colletotrichum acutatum species complex</taxon>
    </lineage>
</organism>
<keyword evidence="2" id="KW-1185">Reference proteome</keyword>
<dbReference type="Proteomes" id="UP001169217">
    <property type="component" value="Unassembled WGS sequence"/>
</dbReference>
<gene>
    <name evidence="1" type="ORF">CLIM01_00190</name>
</gene>
<proteinExistence type="predicted"/>
<sequence length="54" mass="6037">MVSMLPKVSRQYRGAATTIERCDEIQVALMDMQTAGYPEAERGRLEGQAYLVDS</sequence>
<name>A0ABQ9QFK1_9PEZI</name>
<comment type="caution">
    <text evidence="1">The sequence shown here is derived from an EMBL/GenBank/DDBJ whole genome shotgun (WGS) entry which is preliminary data.</text>
</comment>
<protein>
    <submittedName>
        <fullName evidence="1">Uncharacterized protein</fullName>
    </submittedName>
</protein>
<evidence type="ECO:0000313" key="1">
    <source>
        <dbReference type="EMBL" id="KAK0382533.1"/>
    </source>
</evidence>
<evidence type="ECO:0000313" key="2">
    <source>
        <dbReference type="Proteomes" id="UP001169217"/>
    </source>
</evidence>
<dbReference type="EMBL" id="JARUPT010000002">
    <property type="protein sequence ID" value="KAK0382533.1"/>
    <property type="molecule type" value="Genomic_DNA"/>
</dbReference>